<proteinExistence type="predicted"/>
<reference evidence="1 2" key="1">
    <citation type="submission" date="2016-01" db="EMBL/GenBank/DDBJ databases">
        <title>Complete genome sequence of a soil Actinobacterium, Isoptericola dokdonensis DS-3.</title>
        <authorList>
            <person name="Kwon S.-K."/>
            <person name="Kim J.F."/>
        </authorList>
    </citation>
    <scope>NUCLEOTIDE SEQUENCE [LARGE SCALE GENOMIC DNA]</scope>
    <source>
        <strain evidence="1 2">DS-3</strain>
    </source>
</reference>
<sequence>MTLVSRLLHVRGLVRAPIALYRAGLGALMGEELLLLEHRGRRSGELRAVVLEVAERPDDDRFVVVSGLGPRSQWVRNVAAEPRVLVSFGRRRGARAHARRLDPDETVALLQRYAAAHPSRWRTFEPVVAEWAVPLAAAQGEVDWRRVVPVIELRLLPPAG</sequence>
<dbReference type="EMBL" id="CP014209">
    <property type="protein sequence ID" value="ANC31775.1"/>
    <property type="molecule type" value="Genomic_DNA"/>
</dbReference>
<dbReference type="GO" id="GO:0016491">
    <property type="term" value="F:oxidoreductase activity"/>
    <property type="evidence" value="ECO:0007669"/>
    <property type="project" value="InterPro"/>
</dbReference>
<gene>
    <name evidence="1" type="ORF">I598_2235</name>
</gene>
<name>A0A161I2D6_9MICO</name>
<dbReference type="AlphaFoldDB" id="A0A161I2D6"/>
<dbReference type="KEGG" id="ido:I598_2235"/>
<dbReference type="Proteomes" id="UP000076794">
    <property type="component" value="Chromosome"/>
</dbReference>
<dbReference type="InterPro" id="IPR012349">
    <property type="entry name" value="Split_barrel_FMN-bd"/>
</dbReference>
<protein>
    <recommendedName>
        <fullName evidence="3">Deazaflavin-dependent nitroreductase</fullName>
    </recommendedName>
</protein>
<evidence type="ECO:0000313" key="1">
    <source>
        <dbReference type="EMBL" id="ANC31775.1"/>
    </source>
</evidence>
<dbReference type="Gene3D" id="2.30.110.10">
    <property type="entry name" value="Electron Transport, Fmn-binding Protein, Chain A"/>
    <property type="match status" value="1"/>
</dbReference>
<keyword evidence="2" id="KW-1185">Reference proteome</keyword>
<evidence type="ECO:0000313" key="2">
    <source>
        <dbReference type="Proteomes" id="UP000076794"/>
    </source>
</evidence>
<dbReference type="PATRIC" id="fig|1300344.3.peg.2244"/>
<evidence type="ECO:0008006" key="3">
    <source>
        <dbReference type="Google" id="ProtNLM"/>
    </source>
</evidence>
<dbReference type="InterPro" id="IPR004378">
    <property type="entry name" value="F420H2_quin_Rdtase"/>
</dbReference>
<dbReference type="STRING" id="1300344.I598_2235"/>
<dbReference type="SUPFAM" id="SSF50475">
    <property type="entry name" value="FMN-binding split barrel"/>
    <property type="match status" value="1"/>
</dbReference>
<organism evidence="1 2">
    <name type="scientific">Isoptericola dokdonensis DS-3</name>
    <dbReference type="NCBI Taxonomy" id="1300344"/>
    <lineage>
        <taxon>Bacteria</taxon>
        <taxon>Bacillati</taxon>
        <taxon>Actinomycetota</taxon>
        <taxon>Actinomycetes</taxon>
        <taxon>Micrococcales</taxon>
        <taxon>Promicromonosporaceae</taxon>
        <taxon>Isoptericola</taxon>
    </lineage>
</organism>
<dbReference type="RefSeq" id="WP_068203010.1">
    <property type="nucleotide sequence ID" value="NZ_CP014209.1"/>
</dbReference>
<dbReference type="OrthoDB" id="3778270at2"/>
<dbReference type="Pfam" id="PF04075">
    <property type="entry name" value="F420H2_quin_red"/>
    <property type="match status" value="1"/>
</dbReference>
<accession>A0A161I2D6</accession>
<dbReference type="NCBIfam" id="TIGR00026">
    <property type="entry name" value="hi_GC_TIGR00026"/>
    <property type="match status" value="1"/>
</dbReference>